<protein>
    <submittedName>
        <fullName evidence="2">Uncharacterized protein</fullName>
    </submittedName>
</protein>
<proteinExistence type="predicted"/>
<geneLocation type="plasmid" evidence="2 3">
    <name>pREB4</name>
</geneLocation>
<reference evidence="2 3" key="1">
    <citation type="journal article" date="2008" name="Proc. Natl. Acad. Sci. U.S.A.">
        <title>Niche adaptation and genome expansion in the chlorophyll d-producing cyanobacterium Acaryochloris marina.</title>
        <authorList>
            <person name="Swingley W.D."/>
            <person name="Chen M."/>
            <person name="Cheung P.C."/>
            <person name="Conrad A.L."/>
            <person name="Dejesa L.C."/>
            <person name="Hao J."/>
            <person name="Honchak B.M."/>
            <person name="Karbach L.E."/>
            <person name="Kurdoglu A."/>
            <person name="Lahiri S."/>
            <person name="Mastrian S.D."/>
            <person name="Miyashita H."/>
            <person name="Page L."/>
            <person name="Ramakrishna P."/>
            <person name="Satoh S."/>
            <person name="Sattley W.M."/>
            <person name="Shimada Y."/>
            <person name="Taylor H.L."/>
            <person name="Tomo T."/>
            <person name="Tsuchiya T."/>
            <person name="Wang Z.T."/>
            <person name="Raymond J."/>
            <person name="Mimuro M."/>
            <person name="Blankenship R.E."/>
            <person name="Touchman J.W."/>
        </authorList>
    </citation>
    <scope>NUCLEOTIDE SEQUENCE [LARGE SCALE GENOMIC DNA]</scope>
    <source>
        <strain evidence="3">MBIC 11017</strain>
        <plasmid evidence="3">Plasmid pREB4</plasmid>
    </source>
</reference>
<keyword evidence="1" id="KW-1133">Transmembrane helix</keyword>
<dbReference type="AlphaFoldDB" id="A8ZNY0"/>
<sequence length="53" mass="5663">MRLKDGLDGFRRDLTAIIKGIKGLTEGLVTVGATVTLAAFTGFTVFVGCWMIT</sequence>
<organism evidence="2 3">
    <name type="scientific">Acaryochloris marina (strain MBIC 11017)</name>
    <dbReference type="NCBI Taxonomy" id="329726"/>
    <lineage>
        <taxon>Bacteria</taxon>
        <taxon>Bacillati</taxon>
        <taxon>Cyanobacteriota</taxon>
        <taxon>Cyanophyceae</taxon>
        <taxon>Acaryochloridales</taxon>
        <taxon>Acaryochloridaceae</taxon>
        <taxon>Acaryochloris</taxon>
    </lineage>
</organism>
<keyword evidence="1" id="KW-0472">Membrane</keyword>
<dbReference type="KEGG" id="amr:AM1_D0223"/>
<dbReference type="EMBL" id="CP000841">
    <property type="protein sequence ID" value="ABW32716.1"/>
    <property type="molecule type" value="Genomic_DNA"/>
</dbReference>
<accession>A8ZNY0</accession>
<keyword evidence="3" id="KW-1185">Reference proteome</keyword>
<evidence type="ECO:0000256" key="1">
    <source>
        <dbReference type="SAM" id="Phobius"/>
    </source>
</evidence>
<feature type="transmembrane region" description="Helical" evidence="1">
    <location>
        <begin position="28"/>
        <end position="52"/>
    </location>
</feature>
<keyword evidence="2" id="KW-0614">Plasmid</keyword>
<name>A8ZNY0_ACAM1</name>
<dbReference type="HOGENOM" id="CLU_3057352_0_0_3"/>
<evidence type="ECO:0000313" key="2">
    <source>
        <dbReference type="EMBL" id="ABW32716.1"/>
    </source>
</evidence>
<keyword evidence="1" id="KW-0812">Transmembrane</keyword>
<gene>
    <name evidence="2" type="ordered locus">AM1_D0223</name>
</gene>
<evidence type="ECO:0000313" key="3">
    <source>
        <dbReference type="Proteomes" id="UP000000268"/>
    </source>
</evidence>
<dbReference type="Proteomes" id="UP000000268">
    <property type="component" value="Plasmid pREB4"/>
</dbReference>